<keyword evidence="3" id="KW-1185">Reference proteome</keyword>
<keyword evidence="2" id="KW-0614">Plasmid</keyword>
<evidence type="ECO:0000313" key="3">
    <source>
        <dbReference type="Proteomes" id="UP001321475"/>
    </source>
</evidence>
<reference evidence="3" key="2">
    <citation type="journal article" date="2019" name="Int. J. Syst. Evol. Microbiol.">
        <title>The Global Catalogue of Microorganisms (GCM) 10K type strain sequencing project: providing services to taxonomists for standard genome sequencing and annotation.</title>
        <authorList>
            <consortium name="The Broad Institute Genomics Platform"/>
            <consortium name="The Broad Institute Genome Sequencing Center for Infectious Disease"/>
            <person name="Wu L."/>
            <person name="Ma J."/>
        </authorList>
    </citation>
    <scope>NUCLEOTIDE SEQUENCE [LARGE SCALE GENOMIC DNA]</scope>
    <source>
        <strain evidence="3">NBRC 108565</strain>
    </source>
</reference>
<organism evidence="2 3">
    <name type="scientific">Paraoerskovia sediminicola</name>
    <dbReference type="NCBI Taxonomy" id="1138587"/>
    <lineage>
        <taxon>Bacteria</taxon>
        <taxon>Bacillati</taxon>
        <taxon>Actinomycetota</taxon>
        <taxon>Actinomycetes</taxon>
        <taxon>Micrococcales</taxon>
        <taxon>Cellulomonadaceae</taxon>
        <taxon>Paraoerskovia</taxon>
    </lineage>
</organism>
<dbReference type="EMBL" id="AP027730">
    <property type="protein sequence ID" value="BDZ44081.1"/>
    <property type="molecule type" value="Genomic_DNA"/>
</dbReference>
<reference evidence="2" key="1">
    <citation type="journal article" date="2014" name="Int. J. Syst. Evol. Microbiol.">
        <title>Complete genome of a new Firmicutes species belonging to the dominant human colonic microbiota ('Ruminococcus bicirculans') reveals two chromosomes and a selective capacity to utilize plant glucans.</title>
        <authorList>
            <consortium name="NISC Comparative Sequencing Program"/>
            <person name="Wegmann U."/>
            <person name="Louis P."/>
            <person name="Goesmann A."/>
            <person name="Henrissat B."/>
            <person name="Duncan S.H."/>
            <person name="Flint H.J."/>
        </authorList>
    </citation>
    <scope>NUCLEOTIDE SEQUENCE</scope>
    <source>
        <strain evidence="2">NBRC 108565</strain>
    </source>
</reference>
<gene>
    <name evidence="1" type="ORF">GCM10025865_33360</name>
    <name evidence="2" type="ORF">GCM10025865_33800</name>
</gene>
<geneLocation type="plasmid" evidence="2 3">
    <name>pNBRC108565a</name>
</geneLocation>
<dbReference type="EMBL" id="AP027730">
    <property type="protein sequence ID" value="BDZ44037.1"/>
    <property type="molecule type" value="Genomic_DNA"/>
</dbReference>
<name>A0ABM8G7D8_9CELL</name>
<proteinExistence type="predicted"/>
<reference evidence="2" key="3">
    <citation type="submission" date="2023-02" db="EMBL/GenBank/DDBJ databases">
        <authorList>
            <person name="Sun Q."/>
            <person name="Mori K."/>
        </authorList>
    </citation>
    <scope>NUCLEOTIDE SEQUENCE</scope>
    <source>
        <strain evidence="2">NBRC 108565</strain>
        <plasmid evidence="2">pNBRC108565a</plasmid>
    </source>
</reference>
<accession>A0ABM8G7D8</accession>
<sequence length="57" mass="6053">MSKVPKHPKKPKRVVQFDLTTSPVLGVLTLALLSGYGTPAMEPPSCVPPVAELLALE</sequence>
<evidence type="ECO:0000313" key="2">
    <source>
        <dbReference type="EMBL" id="BDZ44081.1"/>
    </source>
</evidence>
<evidence type="ECO:0000313" key="1">
    <source>
        <dbReference type="EMBL" id="BDZ44037.1"/>
    </source>
</evidence>
<dbReference type="Proteomes" id="UP001321475">
    <property type="component" value="Plasmid pNBRC108565a"/>
</dbReference>
<protein>
    <submittedName>
        <fullName evidence="2">Uncharacterized protein</fullName>
    </submittedName>
</protein>